<proteinExistence type="predicted"/>
<accession>A0A8S5V140</accession>
<sequence>MAKKVDEQLWVRVLELEQALKEQEKQTKQRIDELGQQYNYHHNHLPALCFICAVIGTFCAFQFFR</sequence>
<feature type="transmembrane region" description="Helical" evidence="1">
    <location>
        <begin position="45"/>
        <end position="64"/>
    </location>
</feature>
<protein>
    <submittedName>
        <fullName evidence="2">Uncharacterized protein</fullName>
    </submittedName>
</protein>
<keyword evidence="1" id="KW-0472">Membrane</keyword>
<evidence type="ECO:0000313" key="2">
    <source>
        <dbReference type="EMBL" id="DAG00323.1"/>
    </source>
</evidence>
<dbReference type="EMBL" id="BK016179">
    <property type="protein sequence ID" value="DAG00323.1"/>
    <property type="molecule type" value="Genomic_DNA"/>
</dbReference>
<keyword evidence="1" id="KW-1133">Transmembrane helix</keyword>
<evidence type="ECO:0000256" key="1">
    <source>
        <dbReference type="SAM" id="Phobius"/>
    </source>
</evidence>
<reference evidence="2" key="1">
    <citation type="journal article" date="2021" name="Proc. Natl. Acad. Sci. U.S.A.">
        <title>A Catalog of Tens of Thousands of Viruses from Human Metagenomes Reveals Hidden Associations with Chronic Diseases.</title>
        <authorList>
            <person name="Tisza M.J."/>
            <person name="Buck C.B."/>
        </authorList>
    </citation>
    <scope>NUCLEOTIDE SEQUENCE</scope>
    <source>
        <strain evidence="2">CtHIt1</strain>
    </source>
</reference>
<organism evidence="2">
    <name type="scientific">Myoviridae sp. ctHIt1</name>
    <dbReference type="NCBI Taxonomy" id="2825076"/>
    <lineage>
        <taxon>Viruses</taxon>
        <taxon>Duplodnaviria</taxon>
        <taxon>Heunggongvirae</taxon>
        <taxon>Uroviricota</taxon>
        <taxon>Caudoviricetes</taxon>
    </lineage>
</organism>
<name>A0A8S5V140_9CAUD</name>
<keyword evidence="1" id="KW-0812">Transmembrane</keyword>